<evidence type="ECO:0000259" key="13">
    <source>
        <dbReference type="PROSITE" id="PS50893"/>
    </source>
</evidence>
<dbReference type="InterPro" id="IPR000595">
    <property type="entry name" value="cNMP-bd_dom"/>
</dbReference>
<dbReference type="GO" id="GO:0008234">
    <property type="term" value="F:cysteine-type peptidase activity"/>
    <property type="evidence" value="ECO:0007669"/>
    <property type="project" value="UniProtKB-KW"/>
</dbReference>
<dbReference type="AlphaFoldDB" id="A0A073CF13"/>
<feature type="domain" description="ABC transmembrane type-1" evidence="14">
    <location>
        <begin position="473"/>
        <end position="752"/>
    </location>
</feature>
<dbReference type="PROSITE" id="PS00211">
    <property type="entry name" value="ABC_TRANSPORTER_1"/>
    <property type="match status" value="1"/>
</dbReference>
<evidence type="ECO:0000256" key="2">
    <source>
        <dbReference type="ARBA" id="ARBA00022448"/>
    </source>
</evidence>
<dbReference type="InterPro" id="IPR014710">
    <property type="entry name" value="RmlC-like_jellyroll"/>
</dbReference>
<keyword evidence="17" id="KW-1185">Reference proteome</keyword>
<keyword evidence="7" id="KW-0645">Protease</keyword>
<proteinExistence type="predicted"/>
<dbReference type="InterPro" id="IPR039421">
    <property type="entry name" value="Type_1_exporter"/>
</dbReference>
<reference evidence="16 17" key="1">
    <citation type="journal article" date="2014" name="Appl. Environ. Microbiol.">
        <title>Elucidation of insertion elements encoded on plasmids and in vitro construction of shuttle vectors from the toxic cyanobacterium Planktothrix.</title>
        <authorList>
            <person name="Christiansen G."/>
            <person name="Goesmann A."/>
            <person name="Kurmayer R."/>
        </authorList>
    </citation>
    <scope>NUCLEOTIDE SEQUENCE [LARGE SCALE GENOMIC DNA]</scope>
    <source>
        <strain evidence="16 17">NIVA-CYA 126/8</strain>
    </source>
</reference>
<feature type="transmembrane region" description="Helical" evidence="11">
    <location>
        <begin position="699"/>
        <end position="717"/>
    </location>
</feature>
<feature type="transmembrane region" description="Helical" evidence="11">
    <location>
        <begin position="473"/>
        <end position="495"/>
    </location>
</feature>
<dbReference type="Gene3D" id="3.40.50.300">
    <property type="entry name" value="P-loop containing nucleotide triphosphate hydrolases"/>
    <property type="match status" value="1"/>
</dbReference>
<dbReference type="InterPro" id="IPR017871">
    <property type="entry name" value="ABC_transporter-like_CS"/>
</dbReference>
<evidence type="ECO:0000256" key="10">
    <source>
        <dbReference type="ARBA" id="ARBA00023136"/>
    </source>
</evidence>
<dbReference type="SUPFAM" id="SSF52540">
    <property type="entry name" value="P-loop containing nucleoside triphosphate hydrolases"/>
    <property type="match status" value="1"/>
</dbReference>
<dbReference type="PROSITE" id="PS50990">
    <property type="entry name" value="PEPTIDASE_C39"/>
    <property type="match status" value="1"/>
</dbReference>
<dbReference type="STRING" id="388467.A19Y_1463"/>
<dbReference type="EMBL" id="CM002803">
    <property type="protein sequence ID" value="KEI66507.1"/>
    <property type="molecule type" value="Genomic_DNA"/>
</dbReference>
<keyword evidence="5" id="KW-0547">Nucleotide-binding</keyword>
<dbReference type="InterPro" id="IPR011527">
    <property type="entry name" value="ABC1_TM_dom"/>
</dbReference>
<dbReference type="eggNOG" id="COG2274">
    <property type="taxonomic scope" value="Bacteria"/>
</dbReference>
<evidence type="ECO:0000313" key="17">
    <source>
        <dbReference type="Proteomes" id="UP000027395"/>
    </source>
</evidence>
<feature type="domain" description="Cyclic nucleotide-binding" evidence="12">
    <location>
        <begin position="43"/>
        <end position="144"/>
    </location>
</feature>
<dbReference type="FunFam" id="3.40.50.300:FF:000221">
    <property type="entry name" value="Multidrug ABC transporter ATP-binding protein"/>
    <property type="match status" value="1"/>
</dbReference>
<dbReference type="PANTHER" id="PTHR43394">
    <property type="entry name" value="ATP-DEPENDENT PERMEASE MDL1, MITOCHONDRIAL"/>
    <property type="match status" value="1"/>
</dbReference>
<dbReference type="Pfam" id="PF00005">
    <property type="entry name" value="ABC_tran"/>
    <property type="match status" value="1"/>
</dbReference>
<dbReference type="Gene3D" id="3.90.70.10">
    <property type="entry name" value="Cysteine proteinases"/>
    <property type="match status" value="1"/>
</dbReference>
<dbReference type="PANTHER" id="PTHR43394:SF1">
    <property type="entry name" value="ATP-BINDING CASSETTE SUB-FAMILY B MEMBER 10, MITOCHONDRIAL"/>
    <property type="match status" value="1"/>
</dbReference>
<feature type="domain" description="Peptidase C39" evidence="15">
    <location>
        <begin position="319"/>
        <end position="441"/>
    </location>
</feature>
<evidence type="ECO:0000256" key="5">
    <source>
        <dbReference type="ARBA" id="ARBA00022741"/>
    </source>
</evidence>
<evidence type="ECO:0000256" key="3">
    <source>
        <dbReference type="ARBA" id="ARBA00022475"/>
    </source>
</evidence>
<dbReference type="CDD" id="cd18782">
    <property type="entry name" value="ABC_6TM_PrtD_LapB_HlyB_like"/>
    <property type="match status" value="1"/>
</dbReference>
<keyword evidence="9 11" id="KW-1133">Transmembrane helix</keyword>
<keyword evidence="6 16" id="KW-0378">Hydrolase</keyword>
<dbReference type="PROSITE" id="PS50893">
    <property type="entry name" value="ABC_TRANSPORTER_2"/>
    <property type="match status" value="1"/>
</dbReference>
<dbReference type="SMART" id="SM00382">
    <property type="entry name" value="AAA"/>
    <property type="match status" value="1"/>
</dbReference>
<name>A0A073CF13_PLAA1</name>
<evidence type="ECO:0000256" key="11">
    <source>
        <dbReference type="SAM" id="Phobius"/>
    </source>
</evidence>
<dbReference type="Pfam" id="PF00664">
    <property type="entry name" value="ABC_membrane"/>
    <property type="match status" value="1"/>
</dbReference>
<dbReference type="CDD" id="cd02259">
    <property type="entry name" value="Peptidase_C39_like"/>
    <property type="match status" value="1"/>
</dbReference>
<sequence length="1027" mass="112468">MATRANGSSWLPTTCSHFSVFCVMTTSAVSQSQIQTFLAETTPFDRLSEKALQNLLPKCQLLGYRTGQPIFERDKLPTQITIIYQGQARLLGFDPRAQRHVSLGLLGAREIIGWAGLIRGVPCETAIASTDTICITLAAADFLQWVVKEQAFGEAFRDQAGLSEVFDLLSQHLQAQAVPVNNIKNLAVDLGQDAVVLNLAAGNKKTKELTSLLDPNRIWLVSSGTLGGFAPGSRFLLEESNSSYKIEGPQGVRLVGLREPVYEVETSVETADGEVSVQDSNNGNGNRTIDLSAVTSAPEVPPTPETNVPKSAMKFPVVRGRGKIDAPLACFNMIAKFFGISFKKDVVRRVLDNQLATVGNISLQACGAVTQMLGINAQLVQVPSKAIGRLKAPAMVVWKDSFAILYSITEREIILASPEKGLARMRPGQFAEIWGEEGQVLLLQAPRVDQKEQFSFWWFLPALMEHRATFVEVLLSSFFIQVFGLVNPLVSMVIIDAVIAQQNLDALNVLGILLLGFALFEGLLTALRTYLFVDSSNRVDIKLTAEIIDHMLRLPLGYFDSRQVGDLMSRFNELGNIRNFLTGTALTVVLDAVFSVVYIAVMVALSPTLTLVALAPLPLFAGIIFVFSPVIMRLIRKRAGLGGTSMAYIVEVISGIQTIKSQTIELTARWRWQGMYARFMSASLQTTLTQTAAGTMSDFLNKIGGIALLWVGAYLVIEQQLTIGGLIAFRIISGNVTGSLLRFISVYQQIQEVSISVERLRDIIDTLPEADEADRNNIPLPEIEGSVTFEEVSFRFNPTGPLQLANINLDFPSGSFVAIVGLSGSGKSTLMKLLQRLYAPLSGRILIDGYDINKVELYSVRRQLGVVLQDTLLFNGTVQDNIGLSNPEASSDEIIRAAKIAAAHDFIMGLPNGYNTQVGERGSALSGGQRQRVAIARTVLQNPKLLILDEATSALDYQSERAVINHLMDVFHDRTVFFITHRLSAVKNADVIIMMDQGSVVEQGNHDQLVALKGRYYCLYQQQEAPT</sequence>
<evidence type="ECO:0000256" key="8">
    <source>
        <dbReference type="ARBA" id="ARBA00022840"/>
    </source>
</evidence>
<dbReference type="eggNOG" id="COG2905">
    <property type="taxonomic scope" value="Bacteria"/>
</dbReference>
<dbReference type="InterPro" id="IPR036640">
    <property type="entry name" value="ABC1_TM_sf"/>
</dbReference>
<dbReference type="Pfam" id="PF03412">
    <property type="entry name" value="Peptidase_C39"/>
    <property type="match status" value="1"/>
</dbReference>
<dbReference type="EC" id="3.6.3.27" evidence="16"/>
<dbReference type="Gene3D" id="2.60.120.10">
    <property type="entry name" value="Jelly Rolls"/>
    <property type="match status" value="1"/>
</dbReference>
<feature type="domain" description="ABC transporter" evidence="13">
    <location>
        <begin position="787"/>
        <end position="1022"/>
    </location>
</feature>
<evidence type="ECO:0000313" key="16">
    <source>
        <dbReference type="EMBL" id="KEI66507.1"/>
    </source>
</evidence>
<keyword evidence="10 11" id="KW-0472">Membrane</keyword>
<dbReference type="InterPro" id="IPR018490">
    <property type="entry name" value="cNMP-bd_dom_sf"/>
</dbReference>
<dbReference type="HOGENOM" id="CLU_000604_95_0_3"/>
<evidence type="ECO:0000256" key="1">
    <source>
        <dbReference type="ARBA" id="ARBA00004651"/>
    </source>
</evidence>
<organism evidence="16 17">
    <name type="scientific">Planktothrix agardhii (strain NIVA-CYA 126/8)</name>
    <dbReference type="NCBI Taxonomy" id="388467"/>
    <lineage>
        <taxon>Bacteria</taxon>
        <taxon>Bacillati</taxon>
        <taxon>Cyanobacteriota</taxon>
        <taxon>Cyanophyceae</taxon>
        <taxon>Oscillatoriophycideae</taxon>
        <taxon>Oscillatoriales</taxon>
        <taxon>Microcoleaceae</taxon>
        <taxon>Planktothrix</taxon>
    </lineage>
</organism>
<dbReference type="InterPro" id="IPR003593">
    <property type="entry name" value="AAA+_ATPase"/>
</dbReference>
<dbReference type="Pfam" id="PF00027">
    <property type="entry name" value="cNMP_binding"/>
    <property type="match status" value="1"/>
</dbReference>
<evidence type="ECO:0000259" key="14">
    <source>
        <dbReference type="PROSITE" id="PS50929"/>
    </source>
</evidence>
<dbReference type="InterPro" id="IPR003439">
    <property type="entry name" value="ABC_transporter-like_ATP-bd"/>
</dbReference>
<evidence type="ECO:0000256" key="7">
    <source>
        <dbReference type="ARBA" id="ARBA00022807"/>
    </source>
</evidence>
<dbReference type="GO" id="GO:0006508">
    <property type="term" value="P:proteolysis"/>
    <property type="evidence" value="ECO:0007669"/>
    <property type="project" value="InterPro"/>
</dbReference>
<keyword evidence="8" id="KW-0067">ATP-binding</keyword>
<evidence type="ECO:0000259" key="12">
    <source>
        <dbReference type="PROSITE" id="PS50042"/>
    </source>
</evidence>
<dbReference type="InterPro" id="IPR005074">
    <property type="entry name" value="Peptidase_C39"/>
</dbReference>
<protein>
    <submittedName>
        <fullName evidence="16">HlyB</fullName>
        <ecNumber evidence="16">3.6.3.27</ecNumber>
    </submittedName>
</protein>
<evidence type="ECO:0000259" key="15">
    <source>
        <dbReference type="PROSITE" id="PS50990"/>
    </source>
</evidence>
<keyword evidence="3" id="KW-1003">Cell membrane</keyword>
<dbReference type="CDD" id="cd00038">
    <property type="entry name" value="CAP_ED"/>
    <property type="match status" value="1"/>
</dbReference>
<dbReference type="GO" id="GO:0016887">
    <property type="term" value="F:ATP hydrolysis activity"/>
    <property type="evidence" value="ECO:0007669"/>
    <property type="project" value="InterPro"/>
</dbReference>
<dbReference type="GO" id="GO:0005524">
    <property type="term" value="F:ATP binding"/>
    <property type="evidence" value="ECO:0007669"/>
    <property type="project" value="UniProtKB-KW"/>
</dbReference>
<feature type="transmembrane region" description="Helical" evidence="11">
    <location>
        <begin position="611"/>
        <end position="631"/>
    </location>
</feature>
<keyword evidence="7" id="KW-0788">Thiol protease</keyword>
<dbReference type="PATRIC" id="fig|388467.6.peg.1400"/>
<keyword evidence="4 11" id="KW-0812">Transmembrane</keyword>
<dbReference type="Gene3D" id="1.20.1560.10">
    <property type="entry name" value="ABC transporter type 1, transmembrane domain"/>
    <property type="match status" value="1"/>
</dbReference>
<dbReference type="GO" id="GO:0005886">
    <property type="term" value="C:plasma membrane"/>
    <property type="evidence" value="ECO:0007669"/>
    <property type="project" value="UniProtKB-SubCell"/>
</dbReference>
<comment type="subcellular location">
    <subcellularLocation>
        <location evidence="1">Cell membrane</location>
        <topology evidence="1">Multi-pass membrane protein</topology>
    </subcellularLocation>
</comment>
<feature type="transmembrane region" description="Helical" evidence="11">
    <location>
        <begin position="580"/>
        <end position="605"/>
    </location>
</feature>
<evidence type="ECO:0000256" key="4">
    <source>
        <dbReference type="ARBA" id="ARBA00022692"/>
    </source>
</evidence>
<dbReference type="Proteomes" id="UP000027395">
    <property type="component" value="Chromosome"/>
</dbReference>
<accession>A0A073CF13</accession>
<keyword evidence="2" id="KW-0813">Transport</keyword>
<gene>
    <name evidence="16" type="primary">hlyB</name>
    <name evidence="16" type="ORF">A19Y_1463</name>
</gene>
<dbReference type="PROSITE" id="PS50042">
    <property type="entry name" value="CNMP_BINDING_3"/>
    <property type="match status" value="1"/>
</dbReference>
<dbReference type="InterPro" id="IPR027417">
    <property type="entry name" value="P-loop_NTPase"/>
</dbReference>
<evidence type="ECO:0000256" key="9">
    <source>
        <dbReference type="ARBA" id="ARBA00022989"/>
    </source>
</evidence>
<dbReference type="GO" id="GO:0015421">
    <property type="term" value="F:ABC-type oligopeptide transporter activity"/>
    <property type="evidence" value="ECO:0007669"/>
    <property type="project" value="TreeGrafter"/>
</dbReference>
<dbReference type="PROSITE" id="PS50929">
    <property type="entry name" value="ABC_TM1F"/>
    <property type="match status" value="1"/>
</dbReference>
<dbReference type="SUPFAM" id="SSF51206">
    <property type="entry name" value="cAMP-binding domain-like"/>
    <property type="match status" value="1"/>
</dbReference>
<evidence type="ECO:0000256" key="6">
    <source>
        <dbReference type="ARBA" id="ARBA00022801"/>
    </source>
</evidence>
<dbReference type="SUPFAM" id="SSF90123">
    <property type="entry name" value="ABC transporter transmembrane region"/>
    <property type="match status" value="1"/>
</dbReference>
<feature type="transmembrane region" description="Helical" evidence="11">
    <location>
        <begin position="507"/>
        <end position="533"/>
    </location>
</feature>